<feature type="signal peptide" evidence="1">
    <location>
        <begin position="1"/>
        <end position="24"/>
    </location>
</feature>
<name>A0AAN6NDI5_9PEZI</name>
<evidence type="ECO:0000256" key="1">
    <source>
        <dbReference type="SAM" id="SignalP"/>
    </source>
</evidence>
<proteinExistence type="predicted"/>
<keyword evidence="3" id="KW-1185">Reference proteome</keyword>
<feature type="chain" id="PRO_5043015457" evidence="1">
    <location>
        <begin position="25"/>
        <end position="186"/>
    </location>
</feature>
<dbReference type="EMBL" id="MU853765">
    <property type="protein sequence ID" value="KAK3943470.1"/>
    <property type="molecule type" value="Genomic_DNA"/>
</dbReference>
<reference evidence="3" key="1">
    <citation type="journal article" date="2023" name="Mol. Phylogenet. Evol.">
        <title>Genome-scale phylogeny and comparative genomics of the fungal order Sordariales.</title>
        <authorList>
            <person name="Hensen N."/>
            <person name="Bonometti L."/>
            <person name="Westerberg I."/>
            <person name="Brannstrom I.O."/>
            <person name="Guillou S."/>
            <person name="Cros-Aarteil S."/>
            <person name="Calhoun S."/>
            <person name="Haridas S."/>
            <person name="Kuo A."/>
            <person name="Mondo S."/>
            <person name="Pangilinan J."/>
            <person name="Riley R."/>
            <person name="LaButti K."/>
            <person name="Andreopoulos B."/>
            <person name="Lipzen A."/>
            <person name="Chen C."/>
            <person name="Yan M."/>
            <person name="Daum C."/>
            <person name="Ng V."/>
            <person name="Clum A."/>
            <person name="Steindorff A."/>
            <person name="Ohm R.A."/>
            <person name="Martin F."/>
            <person name="Silar P."/>
            <person name="Natvig D.O."/>
            <person name="Lalanne C."/>
            <person name="Gautier V."/>
            <person name="Ament-Velasquez S.L."/>
            <person name="Kruys A."/>
            <person name="Hutchinson M.I."/>
            <person name="Powell A.J."/>
            <person name="Barry K."/>
            <person name="Miller A.N."/>
            <person name="Grigoriev I.V."/>
            <person name="Debuchy R."/>
            <person name="Gladieux P."/>
            <person name="Hiltunen Thoren M."/>
            <person name="Johannesson H."/>
        </authorList>
    </citation>
    <scope>NUCLEOTIDE SEQUENCE [LARGE SCALE GENOMIC DNA]</scope>
    <source>
        <strain evidence="3">CBS 340.73</strain>
    </source>
</reference>
<evidence type="ECO:0000313" key="3">
    <source>
        <dbReference type="Proteomes" id="UP001303473"/>
    </source>
</evidence>
<dbReference type="AlphaFoldDB" id="A0AAN6NDI5"/>
<organism evidence="2 3">
    <name type="scientific">Diplogelasinospora grovesii</name>
    <dbReference type="NCBI Taxonomy" id="303347"/>
    <lineage>
        <taxon>Eukaryota</taxon>
        <taxon>Fungi</taxon>
        <taxon>Dikarya</taxon>
        <taxon>Ascomycota</taxon>
        <taxon>Pezizomycotina</taxon>
        <taxon>Sordariomycetes</taxon>
        <taxon>Sordariomycetidae</taxon>
        <taxon>Sordariales</taxon>
        <taxon>Diplogelasinosporaceae</taxon>
        <taxon>Diplogelasinospora</taxon>
    </lineage>
</organism>
<gene>
    <name evidence="2" type="ORF">QBC46DRAFT_281651</name>
</gene>
<protein>
    <submittedName>
        <fullName evidence="2">Uncharacterized protein</fullName>
    </submittedName>
</protein>
<dbReference type="Proteomes" id="UP001303473">
    <property type="component" value="Unassembled WGS sequence"/>
</dbReference>
<evidence type="ECO:0000313" key="2">
    <source>
        <dbReference type="EMBL" id="KAK3943470.1"/>
    </source>
</evidence>
<comment type="caution">
    <text evidence="2">The sequence shown here is derived from an EMBL/GenBank/DDBJ whole genome shotgun (WGS) entry which is preliminary data.</text>
</comment>
<keyword evidence="1" id="KW-0732">Signal</keyword>
<accession>A0AAN6NDI5</accession>
<sequence length="186" mass="21611">MWLYMAWFATSLLLLHRNLRKSSSQGVLGYTGRAAFTDAKTRLECCIFAAFLSYTWHNIYLPTRAPIRSWLAGVLLQTLPLHFYFRFVRVLCYSFHLSHSSNVYLFVLYQNPHLVLVHVYVYETDGGWQNQKGQAERSKEEEFLGFDGCLHFCRGALGGKARIRWQWGAFDGYYSSLCLCTIMVHV</sequence>